<organism evidence="2">
    <name type="scientific">marine metagenome</name>
    <dbReference type="NCBI Taxonomy" id="408172"/>
    <lineage>
        <taxon>unclassified sequences</taxon>
        <taxon>metagenomes</taxon>
        <taxon>ecological metagenomes</taxon>
    </lineage>
</organism>
<feature type="non-terminal residue" evidence="2">
    <location>
        <position position="1"/>
    </location>
</feature>
<dbReference type="GO" id="GO:0003824">
    <property type="term" value="F:catalytic activity"/>
    <property type="evidence" value="ECO:0007669"/>
    <property type="project" value="InterPro"/>
</dbReference>
<proteinExistence type="predicted"/>
<feature type="domain" description="ATP-citrate synthase/succinyl-CoA ligase C-terminal" evidence="1">
    <location>
        <begin position="2"/>
        <end position="41"/>
    </location>
</feature>
<gene>
    <name evidence="2" type="ORF">METZ01_LOCUS424516</name>
</gene>
<dbReference type="Gene3D" id="3.40.50.261">
    <property type="entry name" value="Succinyl-CoA synthetase domains"/>
    <property type="match status" value="1"/>
</dbReference>
<protein>
    <recommendedName>
        <fullName evidence="1">ATP-citrate synthase/succinyl-CoA ligase C-terminal domain-containing protein</fullName>
    </recommendedName>
</protein>
<sequence length="60" mass="6136">RQLAFIVVLCGTSDDPQNIQKQAAELTAAGVVVVPSNLQGISIAAALSVGELEMIRGGSQ</sequence>
<dbReference type="Pfam" id="PF00549">
    <property type="entry name" value="Ligase_CoA"/>
    <property type="match status" value="1"/>
</dbReference>
<accession>A0A382XKK3</accession>
<evidence type="ECO:0000259" key="1">
    <source>
        <dbReference type="Pfam" id="PF00549"/>
    </source>
</evidence>
<dbReference type="InterPro" id="IPR005811">
    <property type="entry name" value="SUCC_ACL_C"/>
</dbReference>
<reference evidence="2" key="1">
    <citation type="submission" date="2018-05" db="EMBL/GenBank/DDBJ databases">
        <authorList>
            <person name="Lanie J.A."/>
            <person name="Ng W.-L."/>
            <person name="Kazmierczak K.M."/>
            <person name="Andrzejewski T.M."/>
            <person name="Davidsen T.M."/>
            <person name="Wayne K.J."/>
            <person name="Tettelin H."/>
            <person name="Glass J.I."/>
            <person name="Rusch D."/>
            <person name="Podicherti R."/>
            <person name="Tsui H.-C.T."/>
            <person name="Winkler M.E."/>
        </authorList>
    </citation>
    <scope>NUCLEOTIDE SEQUENCE</scope>
</reference>
<evidence type="ECO:0000313" key="2">
    <source>
        <dbReference type="EMBL" id="SVD71662.1"/>
    </source>
</evidence>
<dbReference type="AlphaFoldDB" id="A0A382XKK3"/>
<dbReference type="EMBL" id="UINC01168569">
    <property type="protein sequence ID" value="SVD71662.1"/>
    <property type="molecule type" value="Genomic_DNA"/>
</dbReference>
<dbReference type="InterPro" id="IPR016102">
    <property type="entry name" value="Succinyl-CoA_synth-like"/>
</dbReference>
<name>A0A382XKK3_9ZZZZ</name>